<reference evidence="7 8" key="1">
    <citation type="journal article" date="2018" name="Nat. Biotechnol.">
        <title>A standardized bacterial taxonomy based on genome phylogeny substantially revises the tree of life.</title>
        <authorList>
            <person name="Parks D.H."/>
            <person name="Chuvochina M."/>
            <person name="Waite D.W."/>
            <person name="Rinke C."/>
            <person name="Skarshewski A."/>
            <person name="Chaumeil P.A."/>
            <person name="Hugenholtz P."/>
        </authorList>
    </citation>
    <scope>NUCLEOTIDE SEQUENCE [LARGE SCALE GENOMIC DNA]</scope>
    <source>
        <strain evidence="7">UBA9958</strain>
    </source>
</reference>
<feature type="domain" description="O-antigen ligase-related" evidence="6">
    <location>
        <begin position="94"/>
        <end position="231"/>
    </location>
</feature>
<evidence type="ECO:0000256" key="5">
    <source>
        <dbReference type="SAM" id="Phobius"/>
    </source>
</evidence>
<comment type="caution">
    <text evidence="7">The sequence shown here is derived from an EMBL/GenBank/DDBJ whole genome shotgun (WGS) entry which is preliminary data.</text>
</comment>
<evidence type="ECO:0000256" key="4">
    <source>
        <dbReference type="ARBA" id="ARBA00023136"/>
    </source>
</evidence>
<organism evidence="7 8">
    <name type="scientific">Methylotenera mobilis</name>
    <dbReference type="NCBI Taxonomy" id="359408"/>
    <lineage>
        <taxon>Bacteria</taxon>
        <taxon>Pseudomonadati</taxon>
        <taxon>Pseudomonadota</taxon>
        <taxon>Betaproteobacteria</taxon>
        <taxon>Nitrosomonadales</taxon>
        <taxon>Methylophilaceae</taxon>
        <taxon>Methylotenera</taxon>
    </lineage>
</organism>
<dbReference type="Pfam" id="PF04932">
    <property type="entry name" value="Wzy_C"/>
    <property type="match status" value="1"/>
</dbReference>
<feature type="transmembrane region" description="Helical" evidence="5">
    <location>
        <begin position="135"/>
        <end position="154"/>
    </location>
</feature>
<dbReference type="GO" id="GO:0016020">
    <property type="term" value="C:membrane"/>
    <property type="evidence" value="ECO:0007669"/>
    <property type="project" value="UniProtKB-SubCell"/>
</dbReference>
<keyword evidence="3 5" id="KW-1133">Transmembrane helix</keyword>
<keyword evidence="4 5" id="KW-0472">Membrane</keyword>
<evidence type="ECO:0000259" key="6">
    <source>
        <dbReference type="Pfam" id="PF04932"/>
    </source>
</evidence>
<feature type="transmembrane region" description="Helical" evidence="5">
    <location>
        <begin position="106"/>
        <end position="123"/>
    </location>
</feature>
<name>A0A351R844_9PROT</name>
<evidence type="ECO:0000256" key="2">
    <source>
        <dbReference type="ARBA" id="ARBA00022692"/>
    </source>
</evidence>
<protein>
    <recommendedName>
        <fullName evidence="6">O-antigen ligase-related domain-containing protein</fullName>
    </recommendedName>
</protein>
<feature type="transmembrane region" description="Helical" evidence="5">
    <location>
        <begin position="21"/>
        <end position="41"/>
    </location>
</feature>
<dbReference type="EMBL" id="DNAA01000014">
    <property type="protein sequence ID" value="HBA08215.1"/>
    <property type="molecule type" value="Genomic_DNA"/>
</dbReference>
<evidence type="ECO:0000313" key="7">
    <source>
        <dbReference type="EMBL" id="HBA08215.1"/>
    </source>
</evidence>
<dbReference type="AlphaFoldDB" id="A0A351R844"/>
<accession>A0A351R844</accession>
<feature type="transmembrane region" description="Helical" evidence="5">
    <location>
        <begin position="218"/>
        <end position="237"/>
    </location>
</feature>
<feature type="transmembrane region" description="Helical" evidence="5">
    <location>
        <begin position="257"/>
        <end position="280"/>
    </location>
</feature>
<evidence type="ECO:0000256" key="3">
    <source>
        <dbReference type="ARBA" id="ARBA00022989"/>
    </source>
</evidence>
<dbReference type="InterPro" id="IPR007016">
    <property type="entry name" value="O-antigen_ligase-rel_domated"/>
</dbReference>
<sequence>MLFAFLAARIVIISPARASIVRAYLIAAATLGVFMVMRMATNYDGMNVNYHELEALIIPLAVYFALRPSGLKNTSSLKSNEKRYSQVLLVLFFLSAGLVFRKNTGFLVLLFTLMYIWVAEWRFRFSENITFRFWTIFWVFIVLISGVVAAGYFAQQQSLLPSGNPEYRMLTYDVAWNKFMSSPIWGTSFTGQATEKFTAYTISSAQGNLATHSDILDIAAQGGVIALSLWLWGYLRVARIGLRHALRGQRPRDDMRAAAHTLACMSVASIVVYAFNPILLQPAKSLLMWGQFGMLLGISLHFAKKNAVEAEPTGINATNTNSTTIELSHA</sequence>
<evidence type="ECO:0000313" key="8">
    <source>
        <dbReference type="Proteomes" id="UP000264313"/>
    </source>
</evidence>
<evidence type="ECO:0000256" key="1">
    <source>
        <dbReference type="ARBA" id="ARBA00004141"/>
    </source>
</evidence>
<dbReference type="Proteomes" id="UP000264313">
    <property type="component" value="Unassembled WGS sequence"/>
</dbReference>
<comment type="subcellular location">
    <subcellularLocation>
        <location evidence="1">Membrane</location>
        <topology evidence="1">Multi-pass membrane protein</topology>
    </subcellularLocation>
</comment>
<proteinExistence type="predicted"/>
<keyword evidence="2 5" id="KW-0812">Transmembrane</keyword>
<gene>
    <name evidence="7" type="ORF">DCW48_00530</name>
</gene>